<dbReference type="EMBL" id="CP045273">
    <property type="protein sequence ID" value="QJX80903.1"/>
    <property type="molecule type" value="Genomic_DNA"/>
</dbReference>
<dbReference type="Proteomes" id="UP000501076">
    <property type="component" value="Plasmid pFDU301A"/>
</dbReference>
<evidence type="ECO:0000313" key="2">
    <source>
        <dbReference type="Proteomes" id="UP000501076"/>
    </source>
</evidence>
<name>A0A6M6E1G4_PRIMG</name>
<proteinExistence type="predicted"/>
<gene>
    <name evidence="1" type="ORF">FDZ14_32960</name>
</gene>
<keyword evidence="1" id="KW-0614">Plasmid</keyword>
<protein>
    <submittedName>
        <fullName evidence="1">Uncharacterized protein</fullName>
    </submittedName>
</protein>
<organism evidence="1 2">
    <name type="scientific">Priestia megaterium</name>
    <name type="common">Bacillus megaterium</name>
    <dbReference type="NCBI Taxonomy" id="1404"/>
    <lineage>
        <taxon>Bacteria</taxon>
        <taxon>Bacillati</taxon>
        <taxon>Bacillota</taxon>
        <taxon>Bacilli</taxon>
        <taxon>Bacillales</taxon>
        <taxon>Bacillaceae</taxon>
        <taxon>Priestia</taxon>
    </lineage>
</organism>
<reference evidence="1 2" key="1">
    <citation type="submission" date="2019-10" db="EMBL/GenBank/DDBJ databases">
        <title>Complete genome sequences for adaption low water activity.</title>
        <authorList>
            <person name="Zhao L."/>
            <person name="Zhong J."/>
        </authorList>
    </citation>
    <scope>NUCLEOTIDE SEQUENCE [LARGE SCALE GENOMIC DNA]</scope>
    <source>
        <strain evidence="1 2">FDU301</strain>
        <plasmid evidence="2">pfdu301a</plasmid>
    </source>
</reference>
<sequence>MTNYLVRIAFLNFEVNTEVNAPEEATKETLLDLALKKLEVSGFSCSQEKPSVDNMEYEVTD</sequence>
<dbReference type="RefSeq" id="WP_171778903.1">
    <property type="nucleotide sequence ID" value="NZ_CP045273.1"/>
</dbReference>
<dbReference type="AlphaFoldDB" id="A0A6M6E1G4"/>
<evidence type="ECO:0000313" key="1">
    <source>
        <dbReference type="EMBL" id="QJX80903.1"/>
    </source>
</evidence>
<accession>A0A6M6E1G4</accession>
<geneLocation type="plasmid" evidence="2">
    <name>pfdu301a</name>
</geneLocation>